<feature type="compositionally biased region" description="Polar residues" evidence="8">
    <location>
        <begin position="299"/>
        <end position="317"/>
    </location>
</feature>
<feature type="compositionally biased region" description="Polar residues" evidence="8">
    <location>
        <begin position="200"/>
        <end position="209"/>
    </location>
</feature>
<feature type="compositionally biased region" description="Low complexity" evidence="8">
    <location>
        <begin position="438"/>
        <end position="450"/>
    </location>
</feature>
<dbReference type="Pfam" id="PF12152">
    <property type="entry name" value="eIF_4G1"/>
    <property type="match status" value="1"/>
</dbReference>
<comment type="subcellular location">
    <subcellularLocation>
        <location evidence="1">Cytoplasm</location>
    </subcellularLocation>
</comment>
<feature type="compositionally biased region" description="Low complexity" evidence="8">
    <location>
        <begin position="1309"/>
        <end position="1327"/>
    </location>
</feature>
<dbReference type="InterPro" id="IPR003890">
    <property type="entry name" value="MIF4G-like_typ-3"/>
</dbReference>
<feature type="region of interest" description="Disordered" evidence="8">
    <location>
        <begin position="360"/>
        <end position="702"/>
    </location>
</feature>
<comment type="caution">
    <text evidence="10">The sequence shown here is derived from an EMBL/GenBank/DDBJ whole genome shotgun (WGS) entry which is preliminary data.</text>
</comment>
<name>A0A0E9NM91_SAICN</name>
<dbReference type="InterPro" id="IPR016024">
    <property type="entry name" value="ARM-type_fold"/>
</dbReference>
<keyword evidence="3" id="KW-0963">Cytoplasm</keyword>
<reference evidence="10 11" key="3">
    <citation type="journal article" date="2015" name="Genome Announc.">
        <title>Draft Genome Sequence of the Archiascomycetous Yeast Saitoella complicata.</title>
        <authorList>
            <person name="Yamauchi K."/>
            <person name="Kondo S."/>
            <person name="Hamamoto M."/>
            <person name="Takahashi Y."/>
            <person name="Ogura Y."/>
            <person name="Hayashi T."/>
            <person name="Nishida H."/>
        </authorList>
    </citation>
    <scope>NUCLEOTIDE SEQUENCE [LARGE SCALE GENOMIC DNA]</scope>
    <source>
        <strain evidence="10 11">NRRL Y-17804</strain>
    </source>
</reference>
<feature type="region of interest" description="Disordered" evidence="8">
    <location>
        <begin position="132"/>
        <end position="317"/>
    </location>
</feature>
<evidence type="ECO:0000313" key="11">
    <source>
        <dbReference type="Proteomes" id="UP000033140"/>
    </source>
</evidence>
<proteinExistence type="inferred from homology"/>
<dbReference type="OrthoDB" id="514777at2759"/>
<feature type="compositionally biased region" description="Basic and acidic residues" evidence="8">
    <location>
        <begin position="491"/>
        <end position="624"/>
    </location>
</feature>
<feature type="compositionally biased region" description="Low complexity" evidence="8">
    <location>
        <begin position="369"/>
        <end position="383"/>
    </location>
</feature>
<reference evidence="10 11" key="1">
    <citation type="journal article" date="2011" name="J. Gen. Appl. Microbiol.">
        <title>Draft genome sequencing of the enigmatic yeast Saitoella complicata.</title>
        <authorList>
            <person name="Nishida H."/>
            <person name="Hamamoto M."/>
            <person name="Sugiyama J."/>
        </authorList>
    </citation>
    <scope>NUCLEOTIDE SEQUENCE [LARGE SCALE GENOMIC DNA]</scope>
    <source>
        <strain evidence="10 11">NRRL Y-17804</strain>
    </source>
</reference>
<feature type="compositionally biased region" description="Acidic residues" evidence="8">
    <location>
        <begin position="1379"/>
        <end position="1405"/>
    </location>
</feature>
<accession>A0A0E9NM91</accession>
<evidence type="ECO:0000256" key="5">
    <source>
        <dbReference type="ARBA" id="ARBA00022553"/>
    </source>
</evidence>
<evidence type="ECO:0000256" key="6">
    <source>
        <dbReference type="ARBA" id="ARBA00022884"/>
    </source>
</evidence>
<organism evidence="10 11">
    <name type="scientific">Saitoella complicata (strain BCRC 22490 / CBS 7301 / JCM 7358 / NBRC 10748 / NRRL Y-17804)</name>
    <dbReference type="NCBI Taxonomy" id="698492"/>
    <lineage>
        <taxon>Eukaryota</taxon>
        <taxon>Fungi</taxon>
        <taxon>Dikarya</taxon>
        <taxon>Ascomycota</taxon>
        <taxon>Taphrinomycotina</taxon>
        <taxon>Taphrinomycotina incertae sedis</taxon>
        <taxon>Saitoella</taxon>
    </lineage>
</organism>
<feature type="compositionally biased region" description="Polar residues" evidence="8">
    <location>
        <begin position="276"/>
        <end position="291"/>
    </location>
</feature>
<protein>
    <recommendedName>
        <fullName evidence="9">MIF4G domain-containing protein</fullName>
    </recommendedName>
</protein>
<dbReference type="STRING" id="698492.A0A0E9NM91"/>
<feature type="compositionally biased region" description="Low complexity" evidence="8">
    <location>
        <begin position="179"/>
        <end position="196"/>
    </location>
</feature>
<feature type="compositionally biased region" description="Polar residues" evidence="8">
    <location>
        <begin position="384"/>
        <end position="407"/>
    </location>
</feature>
<feature type="compositionally biased region" description="Polar residues" evidence="8">
    <location>
        <begin position="1282"/>
        <end position="1298"/>
    </location>
</feature>
<evidence type="ECO:0000256" key="2">
    <source>
        <dbReference type="ARBA" id="ARBA00005775"/>
    </source>
</evidence>
<dbReference type="InterPro" id="IPR022745">
    <property type="entry name" value="eIF4G1_eIF4E-bd"/>
</dbReference>
<evidence type="ECO:0000256" key="7">
    <source>
        <dbReference type="ARBA" id="ARBA00022917"/>
    </source>
</evidence>
<feature type="region of interest" description="Disordered" evidence="8">
    <location>
        <begin position="1201"/>
        <end position="1254"/>
    </location>
</feature>
<feature type="compositionally biased region" description="Low complexity" evidence="8">
    <location>
        <begin position="1351"/>
        <end position="1369"/>
    </location>
</feature>
<dbReference type="GO" id="GO:0016281">
    <property type="term" value="C:eukaryotic translation initiation factor 4F complex"/>
    <property type="evidence" value="ECO:0007669"/>
    <property type="project" value="TreeGrafter"/>
</dbReference>
<dbReference type="FunFam" id="1.25.40.180:FF:000020">
    <property type="entry name" value="Eukaryotic translation initiation factor subunit"/>
    <property type="match status" value="1"/>
</dbReference>
<comment type="similarity">
    <text evidence="2">Belongs to the eukaryotic initiation factor 4G family.</text>
</comment>
<keyword evidence="11" id="KW-1185">Reference proteome</keyword>
<feature type="compositionally biased region" description="Polar residues" evidence="8">
    <location>
        <begin position="1"/>
        <end position="16"/>
    </location>
</feature>
<gene>
    <name evidence="10" type="ORF">G7K_5022-t1</name>
</gene>
<dbReference type="InterPro" id="IPR036211">
    <property type="entry name" value="eIF4G_eIF4E-bd_sf"/>
</dbReference>
<reference evidence="10 11" key="2">
    <citation type="journal article" date="2014" name="J. Gen. Appl. Microbiol.">
        <title>The early diverging ascomycetous budding yeast Saitoella complicata has three histone deacetylases belonging to the Clr6, Hos2, and Rpd3 lineages.</title>
        <authorList>
            <person name="Nishida H."/>
            <person name="Matsumoto T."/>
            <person name="Kondo S."/>
            <person name="Hamamoto M."/>
            <person name="Yoshikawa H."/>
        </authorList>
    </citation>
    <scope>NUCLEOTIDE SEQUENCE [LARGE SCALE GENOMIC DNA]</scope>
    <source>
        <strain evidence="10 11">NRRL Y-17804</strain>
    </source>
</reference>
<feature type="compositionally biased region" description="Polar residues" evidence="8">
    <location>
        <begin position="780"/>
        <end position="789"/>
    </location>
</feature>
<dbReference type="FunFam" id="1.20.970.30:FF:000001">
    <property type="entry name" value="Eukaryotic translation initiation factor subunit eIF-4F, putative"/>
    <property type="match status" value="1"/>
</dbReference>
<feature type="compositionally biased region" description="Basic and acidic residues" evidence="8">
    <location>
        <begin position="879"/>
        <end position="892"/>
    </location>
</feature>
<dbReference type="SUPFAM" id="SSF48371">
    <property type="entry name" value="ARM repeat"/>
    <property type="match status" value="1"/>
</dbReference>
<evidence type="ECO:0000313" key="10">
    <source>
        <dbReference type="EMBL" id="GAO50903.1"/>
    </source>
</evidence>
<feature type="region of interest" description="Disordered" evidence="8">
    <location>
        <begin position="775"/>
        <end position="936"/>
    </location>
</feature>
<dbReference type="EMBL" id="BACD03000038">
    <property type="protein sequence ID" value="GAO50903.1"/>
    <property type="molecule type" value="Genomic_DNA"/>
</dbReference>
<dbReference type="GO" id="GO:0003729">
    <property type="term" value="F:mRNA binding"/>
    <property type="evidence" value="ECO:0007669"/>
    <property type="project" value="TreeGrafter"/>
</dbReference>
<dbReference type="SMART" id="SM00543">
    <property type="entry name" value="MIF4G"/>
    <property type="match status" value="1"/>
</dbReference>
<sequence>MSSQPSAPAKNTSTQPAKPAFNYAQAAKKTVQQAASSQASQASVASSTASTTPTASTSSTPAPPKTTQTTQTAKPTAPADAAVNGSTAADAPAPAAENKTNPPVNVWNKGAPIHMPKAPASVAATANAGIQFGSIGNEGKPVPASPSPGPQQNQSGGVPPPAQVVNAPTFGTINEDSKPAAAAVATAAPADAALRPPTHRPTSSVSGPSPTLPHMAPAQHARRESTHSTQSNVSDFRAQHAGPQSPHRQYQTPQYPAYPQQYAAPGAYGYPPQGQFNPNQTRGPRPGSNQAMPPYQGRPNAQQGPRTPQMMNSQPIPQWTPTAYAQTQQYMPVPGQYPGMDMNMYYQQQQQMYYGQVPAQPAVQPTSPRPFAAAVPGAAPATPLSRSASSDRPATASSQGEPKTPLSSFVRPSAKKSSAIKIINPNTLSEVEVPKGTPTPAEKTPTPAAAELKRTISPAVSTPPRSPVKADVPKSQTDDEKAAVKAAFLKKVQEAKEKDEREAREAAEKVKKDAEEVEKKKAEEAEKVKREEEEKKAAEEKVKKDAEEAEEKAKKDAEEAEERKKADEEVAAKKAEEEAAAVKKAEEAEERKKADEEVAVKKAEEEAAAVKKAEEAEERKKAEEDAAAEAAAAAAKKEDDEAKLAAATAAVSESAHSLPTIDEKPTDGTGDEEAASTDKKDRKPAPAAIDIVKATDPSVPSPAMTALRSARLLEDLKEVSYPEGVDSPNPALNANATDGKFKYDRDFLLQFQDAYTEKPNIDWDARIKECIGDLSESRSKMGSRSNSRASGAPAQGGTPFQMGQFSTGKAFGSTSQDRFNFATQQLRAGRDPSLNAPSGSFAGIGGKFQQMPPISRQGSSTALAGSPRTNSRSTRGSRRGGEGRQDTNREQKGAPTIPLDQVKPLEMSSNRWAPRTADKKEEPVAPAAEEGQELMAPEMVQRKVKSALNKLTLEKFDKISDQILEIAAQSKFEKDGRTLRQVIQLTFEKATDESTFSNMYARFCRKTMETVDPSISDNNVHDKAGNPVTGGALFRKYLLNRCQEDFERGWKSQLPPKPEGDADTKEAELMSEEYYIAAAAKRRGLGLVRFIGELYKLSMLTEKIMHECIRRLLANIVDPEEEEIESLCKLLTTVGGTLDNDKGRQLMNAYFDRMHSMLQSDAIASRMKFMIMDVIDLRKANWKGKEADKGPKTIQEIHEEAAAAKAAADAARPPAPSRGGSRAEFGRGDARLSRQGSTFAGGAPATQANADGWTLQKTASNQRAGDLTKMGSIRSGVAGSFGPSSAGFTSLRSNSKKGSQGGNALSKEPSASSRAATPPTLAPPQATKTLNPFDLLGDGNEDEHKEEASEEAPSARPRLNLLPRTLPVEPSQPSPSPAEGEEGEEEEEEPVGEESVEDVVAEMEEAAPVTEAPAEAAQEIFGEEAAETPAPAAQE</sequence>
<dbReference type="Proteomes" id="UP000033140">
    <property type="component" value="Unassembled WGS sequence"/>
</dbReference>
<evidence type="ECO:0000256" key="4">
    <source>
        <dbReference type="ARBA" id="ARBA00022540"/>
    </source>
</evidence>
<dbReference type="GO" id="GO:0010494">
    <property type="term" value="C:cytoplasmic stress granule"/>
    <property type="evidence" value="ECO:0007669"/>
    <property type="project" value="UniProtKB-ARBA"/>
</dbReference>
<dbReference type="Gene3D" id="1.25.40.180">
    <property type="match status" value="1"/>
</dbReference>
<feature type="compositionally biased region" description="Low complexity" evidence="8">
    <location>
        <begin position="865"/>
        <end position="874"/>
    </location>
</feature>
<keyword evidence="7" id="KW-0648">Protein biosynthesis</keyword>
<keyword evidence="6" id="KW-0694">RNA-binding</keyword>
<dbReference type="SUPFAM" id="SSF101489">
    <property type="entry name" value="Eukaryotic initiation factor 4f subunit eIF4g, eIF4e-binding domain"/>
    <property type="match status" value="1"/>
</dbReference>
<dbReference type="RefSeq" id="XP_019024838.1">
    <property type="nucleotide sequence ID" value="XM_019170621.1"/>
</dbReference>
<dbReference type="Gene3D" id="1.20.970.30">
    <property type="entry name" value="eIF4G, eIF4E-binding domain"/>
    <property type="match status" value="1"/>
</dbReference>
<feature type="region of interest" description="Disordered" evidence="8">
    <location>
        <begin position="1278"/>
        <end position="1414"/>
    </location>
</feature>
<dbReference type="PANTHER" id="PTHR23253:SF9">
    <property type="entry name" value="EUKARYOTIC TRANSLATION INITIATION FACTOR 4 GAMMA 2"/>
    <property type="match status" value="1"/>
</dbReference>
<dbReference type="Pfam" id="PF02854">
    <property type="entry name" value="MIF4G"/>
    <property type="match status" value="1"/>
</dbReference>
<feature type="compositionally biased region" description="Low complexity" evidence="8">
    <location>
        <begin position="249"/>
        <end position="275"/>
    </location>
</feature>
<keyword evidence="4" id="KW-0396">Initiation factor</keyword>
<feature type="region of interest" description="Disordered" evidence="8">
    <location>
        <begin position="1"/>
        <end position="114"/>
    </location>
</feature>
<evidence type="ECO:0000259" key="9">
    <source>
        <dbReference type="SMART" id="SM00543"/>
    </source>
</evidence>
<feature type="compositionally biased region" description="Polar residues" evidence="8">
    <location>
        <begin position="801"/>
        <end position="826"/>
    </location>
</feature>
<evidence type="ECO:0000256" key="8">
    <source>
        <dbReference type="SAM" id="MobiDB-lite"/>
    </source>
</evidence>
<dbReference type="PANTHER" id="PTHR23253">
    <property type="entry name" value="EUKARYOTIC TRANSLATION INITIATION FACTOR 4 GAMMA"/>
    <property type="match status" value="1"/>
</dbReference>
<feature type="domain" description="MIF4G" evidence="9">
    <location>
        <begin position="941"/>
        <end position="1181"/>
    </location>
</feature>
<feature type="compositionally biased region" description="Low complexity" evidence="8">
    <location>
        <begin position="1203"/>
        <end position="1223"/>
    </location>
</feature>
<evidence type="ECO:0000256" key="3">
    <source>
        <dbReference type="ARBA" id="ARBA00022490"/>
    </source>
</evidence>
<dbReference type="GO" id="GO:0003743">
    <property type="term" value="F:translation initiation factor activity"/>
    <property type="evidence" value="ECO:0007669"/>
    <property type="project" value="UniProtKB-KW"/>
</dbReference>
<keyword evidence="5" id="KW-0597">Phosphoprotein</keyword>
<evidence type="ECO:0000256" key="1">
    <source>
        <dbReference type="ARBA" id="ARBA00004496"/>
    </source>
</evidence>
<dbReference type="OMA" id="PRGGPNM"/>
<feature type="compositionally biased region" description="Low complexity" evidence="8">
    <location>
        <begin position="24"/>
        <end position="79"/>
    </location>
</feature>